<proteinExistence type="predicted"/>
<reference evidence="1 2" key="1">
    <citation type="submission" date="2016-03" db="EMBL/GenBank/DDBJ databases">
        <authorList>
            <person name="Ploux O."/>
        </authorList>
    </citation>
    <scope>NUCLEOTIDE SEQUENCE [LARGE SCALE GENOMIC DNA]</scope>
    <source>
        <strain evidence="1 2">R-45378</strain>
    </source>
</reference>
<gene>
    <name evidence="1" type="ORF">A1507_03950</name>
</gene>
<evidence type="ECO:0000313" key="1">
    <source>
        <dbReference type="EMBL" id="OAI10446.1"/>
    </source>
</evidence>
<name>A0A177MXM5_9GAMM</name>
<dbReference type="OrthoDB" id="5449792at2"/>
<dbReference type="EMBL" id="LUUJ01000134">
    <property type="protein sequence ID" value="OAI10446.1"/>
    <property type="molecule type" value="Genomic_DNA"/>
</dbReference>
<organism evidence="1 2">
    <name type="scientific">Methylomonas koyamae</name>
    <dbReference type="NCBI Taxonomy" id="702114"/>
    <lineage>
        <taxon>Bacteria</taxon>
        <taxon>Pseudomonadati</taxon>
        <taxon>Pseudomonadota</taxon>
        <taxon>Gammaproteobacteria</taxon>
        <taxon>Methylococcales</taxon>
        <taxon>Methylococcaceae</taxon>
        <taxon>Methylomonas</taxon>
    </lineage>
</organism>
<dbReference type="AlphaFoldDB" id="A0A177MXM5"/>
<evidence type="ECO:0008006" key="3">
    <source>
        <dbReference type="Google" id="ProtNLM"/>
    </source>
</evidence>
<accession>A0A177MXM5</accession>
<sequence length="289" mass="32046">MAVTKLSNNPTHAADLAHDTHTTSMIAEFIHYLSTRTNPGARRLGYAGEAAALEARHRRCREAWLPHLAATRAALLRAAELAHPNSGDALLVGGGSVHDLPLAELMYRFDRIVLLDIAFGAEARRLAKRWPKRLRLCRHDVTGIVDWLAKHRSLPPAELLSRPVLPQLAIPPGWVASVNCLTQLPLLPLNYLAGRIVDESALEAFGRALVQGHLHWLQAWHVPICLVTEVEDRQFDRDGLLASSTDYRALLEGFTTDAACIGRWPWLIHPPGELADGCHESRIVEAWCL</sequence>
<evidence type="ECO:0000313" key="2">
    <source>
        <dbReference type="Proteomes" id="UP000077857"/>
    </source>
</evidence>
<protein>
    <recommendedName>
        <fullName evidence="3">Methyltransferase</fullName>
    </recommendedName>
</protein>
<comment type="caution">
    <text evidence="1">The sequence shown here is derived from an EMBL/GenBank/DDBJ whole genome shotgun (WGS) entry which is preliminary data.</text>
</comment>
<dbReference type="Proteomes" id="UP000077857">
    <property type="component" value="Unassembled WGS sequence"/>
</dbReference>
<dbReference type="RefSeq" id="WP_064042612.1">
    <property type="nucleotide sequence ID" value="NZ_LUUJ01000134.1"/>
</dbReference>